<reference evidence="2" key="1">
    <citation type="journal article" date="2020" name="Stud. Mycol.">
        <title>101 Dothideomycetes genomes: a test case for predicting lifestyles and emergence of pathogens.</title>
        <authorList>
            <person name="Haridas S."/>
            <person name="Albert R."/>
            <person name="Binder M."/>
            <person name="Bloem J."/>
            <person name="Labutti K."/>
            <person name="Salamov A."/>
            <person name="Andreopoulos B."/>
            <person name="Baker S."/>
            <person name="Barry K."/>
            <person name="Bills G."/>
            <person name="Bluhm B."/>
            <person name="Cannon C."/>
            <person name="Castanera R."/>
            <person name="Culley D."/>
            <person name="Daum C."/>
            <person name="Ezra D."/>
            <person name="Gonzalez J."/>
            <person name="Henrissat B."/>
            <person name="Kuo A."/>
            <person name="Liang C."/>
            <person name="Lipzen A."/>
            <person name="Lutzoni F."/>
            <person name="Magnuson J."/>
            <person name="Mondo S."/>
            <person name="Nolan M."/>
            <person name="Ohm R."/>
            <person name="Pangilinan J."/>
            <person name="Park H.-J."/>
            <person name="Ramirez L."/>
            <person name="Alfaro M."/>
            <person name="Sun H."/>
            <person name="Tritt A."/>
            <person name="Yoshinaga Y."/>
            <person name="Zwiers L.-H."/>
            <person name="Turgeon B."/>
            <person name="Goodwin S."/>
            <person name="Spatafora J."/>
            <person name="Crous P."/>
            <person name="Grigoriev I."/>
        </authorList>
    </citation>
    <scope>NUCLEOTIDE SEQUENCE</scope>
    <source>
        <strain evidence="2">CBS 113818</strain>
    </source>
</reference>
<dbReference type="AlphaFoldDB" id="A0A6A6ZC85"/>
<evidence type="ECO:0000313" key="2">
    <source>
        <dbReference type="EMBL" id="KAF2818731.1"/>
    </source>
</evidence>
<sequence>MSLQCLSSHIPALTLLHPLYALAAQQGLPHEVFNVTQSGDPPVVTIREPQTINVITTESWTKTQQCPTQSSTRTIYSIVFTSPDASPIEVTTQSQVLTSYVPEMTWCVAPPMALLPVSAPYPNATTTQYTTIISGTEYCETQYAPVSPSQTCDQEITFSTECGFTLETPSPITQSASLITPAPTVKQVFTYWLVPLQSLTAGETPSDVDVKICSAWGDGNFECIRYQEVWEIVVVTKTSTTMRSIGFTATLTGPGTLIVETIQVFIENTTEIIDFSTTLLLETEIETESMSIGRKSPTGSSASWEDAVSTLFITKAVKHKSKGYACTLEYSRH</sequence>
<evidence type="ECO:0008006" key="4">
    <source>
        <dbReference type="Google" id="ProtNLM"/>
    </source>
</evidence>
<protein>
    <recommendedName>
        <fullName evidence="4">Ig-like domain-containing protein</fullName>
    </recommendedName>
</protein>
<gene>
    <name evidence="2" type="ORF">CC86DRAFT_472605</name>
</gene>
<dbReference type="OrthoDB" id="4121208at2759"/>
<feature type="chain" id="PRO_5025420873" description="Ig-like domain-containing protein" evidence="1">
    <location>
        <begin position="24"/>
        <end position="333"/>
    </location>
</feature>
<evidence type="ECO:0000313" key="3">
    <source>
        <dbReference type="Proteomes" id="UP000799424"/>
    </source>
</evidence>
<evidence type="ECO:0000256" key="1">
    <source>
        <dbReference type="SAM" id="SignalP"/>
    </source>
</evidence>
<feature type="signal peptide" evidence="1">
    <location>
        <begin position="1"/>
        <end position="23"/>
    </location>
</feature>
<organism evidence="2 3">
    <name type="scientific">Ophiobolus disseminans</name>
    <dbReference type="NCBI Taxonomy" id="1469910"/>
    <lineage>
        <taxon>Eukaryota</taxon>
        <taxon>Fungi</taxon>
        <taxon>Dikarya</taxon>
        <taxon>Ascomycota</taxon>
        <taxon>Pezizomycotina</taxon>
        <taxon>Dothideomycetes</taxon>
        <taxon>Pleosporomycetidae</taxon>
        <taxon>Pleosporales</taxon>
        <taxon>Pleosporineae</taxon>
        <taxon>Phaeosphaeriaceae</taxon>
        <taxon>Ophiobolus</taxon>
    </lineage>
</organism>
<proteinExistence type="predicted"/>
<keyword evidence="1" id="KW-0732">Signal</keyword>
<dbReference type="EMBL" id="MU006249">
    <property type="protein sequence ID" value="KAF2818731.1"/>
    <property type="molecule type" value="Genomic_DNA"/>
</dbReference>
<dbReference type="Proteomes" id="UP000799424">
    <property type="component" value="Unassembled WGS sequence"/>
</dbReference>
<keyword evidence="3" id="KW-1185">Reference proteome</keyword>
<accession>A0A6A6ZC85</accession>
<name>A0A6A6ZC85_9PLEO</name>